<keyword evidence="3 5" id="KW-0808">Transferase</keyword>
<sequence length="246" mass="26171">MSAIGTSFGTAAGDYEKGRPGYPPEAVAWILGQAPLRVLDAGAGTGKLTAEVLRRGHEVIALDPDAAMLEALSRSVPGVETRVGAAEATGLPASSVDAVVFGQAWHWVDVAEASAEMARILRPGGVLGLIWNIRDESVPWVARLTEVMHGSAAEQLLAGSGPTVGVPFGPLEHRAFNWAREMTADELVAMARSRSYYITGNDANRARTDAGIVDLMSTLPALAKYDRIDLPYVTHGFRVRRPNVEG</sequence>
<comment type="caution">
    <text evidence="5">The sequence shown here is derived from an EMBL/GenBank/DDBJ whole genome shotgun (WGS) entry which is preliminary data.</text>
</comment>
<evidence type="ECO:0000259" key="4">
    <source>
        <dbReference type="Pfam" id="PF08241"/>
    </source>
</evidence>
<protein>
    <submittedName>
        <fullName evidence="5">SAM-dependent methyltransferase</fullName>
    </submittedName>
</protein>
<keyword evidence="6" id="KW-1185">Reference proteome</keyword>
<feature type="domain" description="Methyltransferase type 11" evidence="4">
    <location>
        <begin position="39"/>
        <end position="127"/>
    </location>
</feature>
<dbReference type="RefSeq" id="WP_062074127.1">
    <property type="nucleotide sequence ID" value="NZ_BBRC01000002.1"/>
</dbReference>
<evidence type="ECO:0000313" key="6">
    <source>
        <dbReference type="Proteomes" id="UP000547973"/>
    </source>
</evidence>
<evidence type="ECO:0000313" key="5">
    <source>
        <dbReference type="EMBL" id="NYI42270.1"/>
    </source>
</evidence>
<evidence type="ECO:0000256" key="2">
    <source>
        <dbReference type="ARBA" id="ARBA00022603"/>
    </source>
</evidence>
<accession>A0A7Z0CL07</accession>
<dbReference type="OrthoDB" id="9797252at2"/>
<dbReference type="InterPro" id="IPR013216">
    <property type="entry name" value="Methyltransf_11"/>
</dbReference>
<evidence type="ECO:0000256" key="1">
    <source>
        <dbReference type="ARBA" id="ARBA00008361"/>
    </source>
</evidence>
<dbReference type="GO" id="GO:0032259">
    <property type="term" value="P:methylation"/>
    <property type="evidence" value="ECO:0007669"/>
    <property type="project" value="UniProtKB-KW"/>
</dbReference>
<gene>
    <name evidence="5" type="ORF">BKA03_002389</name>
</gene>
<dbReference type="CDD" id="cd02440">
    <property type="entry name" value="AdoMet_MTases"/>
    <property type="match status" value="1"/>
</dbReference>
<proteinExistence type="inferred from homology"/>
<reference evidence="5 6" key="1">
    <citation type="submission" date="2020-07" db="EMBL/GenBank/DDBJ databases">
        <title>Sequencing the genomes of 1000 actinobacteria strains.</title>
        <authorList>
            <person name="Klenk H.-P."/>
        </authorList>
    </citation>
    <scope>NUCLEOTIDE SEQUENCE [LARGE SCALE GENOMIC DNA]</scope>
    <source>
        <strain evidence="5 6">DSM 19970</strain>
    </source>
</reference>
<dbReference type="GO" id="GO:0008757">
    <property type="term" value="F:S-adenosylmethionine-dependent methyltransferase activity"/>
    <property type="evidence" value="ECO:0007669"/>
    <property type="project" value="InterPro"/>
</dbReference>
<dbReference type="AlphaFoldDB" id="A0A7Z0CL07"/>
<dbReference type="InterPro" id="IPR029063">
    <property type="entry name" value="SAM-dependent_MTases_sf"/>
</dbReference>
<dbReference type="Pfam" id="PF08241">
    <property type="entry name" value="Methyltransf_11"/>
    <property type="match status" value="1"/>
</dbReference>
<keyword evidence="2 5" id="KW-0489">Methyltransferase</keyword>
<dbReference type="PANTHER" id="PTHR44942:SF4">
    <property type="entry name" value="METHYLTRANSFERASE TYPE 11 DOMAIN-CONTAINING PROTEIN"/>
    <property type="match status" value="1"/>
</dbReference>
<name>A0A7Z0CL07_9MICO</name>
<dbReference type="Gene3D" id="3.40.50.150">
    <property type="entry name" value="Vaccinia Virus protein VP39"/>
    <property type="match status" value="1"/>
</dbReference>
<dbReference type="PANTHER" id="PTHR44942">
    <property type="entry name" value="METHYLTRANSF_11 DOMAIN-CONTAINING PROTEIN"/>
    <property type="match status" value="1"/>
</dbReference>
<dbReference type="Proteomes" id="UP000547973">
    <property type="component" value="Unassembled WGS sequence"/>
</dbReference>
<comment type="similarity">
    <text evidence="1">Belongs to the methyltransferase superfamily.</text>
</comment>
<evidence type="ECO:0000256" key="3">
    <source>
        <dbReference type="ARBA" id="ARBA00022679"/>
    </source>
</evidence>
<dbReference type="SUPFAM" id="SSF53335">
    <property type="entry name" value="S-adenosyl-L-methionine-dependent methyltransferases"/>
    <property type="match status" value="1"/>
</dbReference>
<dbReference type="InterPro" id="IPR051052">
    <property type="entry name" value="Diverse_substrate_MTase"/>
</dbReference>
<dbReference type="EMBL" id="JACBZO010000001">
    <property type="protein sequence ID" value="NYI42270.1"/>
    <property type="molecule type" value="Genomic_DNA"/>
</dbReference>
<organism evidence="5 6">
    <name type="scientific">Demequina lutea</name>
    <dbReference type="NCBI Taxonomy" id="431489"/>
    <lineage>
        <taxon>Bacteria</taxon>
        <taxon>Bacillati</taxon>
        <taxon>Actinomycetota</taxon>
        <taxon>Actinomycetes</taxon>
        <taxon>Micrococcales</taxon>
        <taxon>Demequinaceae</taxon>
        <taxon>Demequina</taxon>
    </lineage>
</organism>